<feature type="region of interest" description="Disordered" evidence="1">
    <location>
        <begin position="38"/>
        <end position="60"/>
    </location>
</feature>
<accession>A0A419DD98</accession>
<reference evidence="2 3" key="1">
    <citation type="journal article" date="2017" name="ISME J.">
        <title>Energy and carbon metabolisms in a deep terrestrial subsurface fluid microbial community.</title>
        <authorList>
            <person name="Momper L."/>
            <person name="Jungbluth S.P."/>
            <person name="Lee M.D."/>
            <person name="Amend J.P."/>
        </authorList>
    </citation>
    <scope>NUCLEOTIDE SEQUENCE [LARGE SCALE GENOMIC DNA]</scope>
    <source>
        <strain evidence="2">SURF_29</strain>
    </source>
</reference>
<evidence type="ECO:0000313" key="2">
    <source>
        <dbReference type="EMBL" id="RJO61111.1"/>
    </source>
</evidence>
<dbReference type="Gene3D" id="6.10.320.10">
    <property type="match status" value="1"/>
</dbReference>
<proteinExistence type="predicted"/>
<organism evidence="2 3">
    <name type="scientific">candidate division WS5 bacterium</name>
    <dbReference type="NCBI Taxonomy" id="2093353"/>
    <lineage>
        <taxon>Bacteria</taxon>
        <taxon>candidate division WS5</taxon>
    </lineage>
</organism>
<gene>
    <name evidence="2" type="ORF">C4544_03730</name>
</gene>
<dbReference type="EMBL" id="QZJW01000030">
    <property type="protein sequence ID" value="RJO61111.1"/>
    <property type="molecule type" value="Genomic_DNA"/>
</dbReference>
<evidence type="ECO:0000256" key="1">
    <source>
        <dbReference type="SAM" id="MobiDB-lite"/>
    </source>
</evidence>
<dbReference type="Proteomes" id="UP000285655">
    <property type="component" value="Unassembled WGS sequence"/>
</dbReference>
<comment type="caution">
    <text evidence="2">The sequence shown here is derived from an EMBL/GenBank/DDBJ whole genome shotgun (WGS) entry which is preliminary data.</text>
</comment>
<name>A0A419DD98_9BACT</name>
<feature type="compositionally biased region" description="Basic and acidic residues" evidence="1">
    <location>
        <begin position="49"/>
        <end position="60"/>
    </location>
</feature>
<dbReference type="AlphaFoldDB" id="A0A419DD98"/>
<evidence type="ECO:0000313" key="3">
    <source>
        <dbReference type="Proteomes" id="UP000285655"/>
    </source>
</evidence>
<protein>
    <submittedName>
        <fullName evidence="2">Uncharacterized protein</fullName>
    </submittedName>
</protein>
<sequence length="175" mass="20660">MPDNKGNLYLYEAIELRSEYDRHISLLAGLMGESSKKRGLFKDDDEDKEPAADFDQKKTNEELKKLQTRRIKLNQEIQKTNFDTQVEYKGEKVSIAEALEIRKNLLVEVKTYSERVEKSSSKRVIHKEGRDIVQEPRHRFSETYNEYQECIQQLRQLVNRIHAINHMATVSFKNE</sequence>